<dbReference type="GO" id="GO:0019808">
    <property type="term" value="F:polyamine binding"/>
    <property type="evidence" value="ECO:0007669"/>
    <property type="project" value="InterPro"/>
</dbReference>
<dbReference type="InterPro" id="IPR006059">
    <property type="entry name" value="SBP"/>
</dbReference>
<dbReference type="Pfam" id="PF13416">
    <property type="entry name" value="SBP_bac_8"/>
    <property type="match status" value="1"/>
</dbReference>
<dbReference type="Gene3D" id="3.40.190.10">
    <property type="entry name" value="Periplasmic binding protein-like II"/>
    <property type="match status" value="2"/>
</dbReference>
<evidence type="ECO:0000313" key="6">
    <source>
        <dbReference type="Proteomes" id="UP000664073"/>
    </source>
</evidence>
<dbReference type="GO" id="GO:0042597">
    <property type="term" value="C:periplasmic space"/>
    <property type="evidence" value="ECO:0007669"/>
    <property type="project" value="UniProtKB-SubCell"/>
</dbReference>
<organism evidence="5 6">
    <name type="scientific">Acetobacter garciniae</name>
    <dbReference type="NCBI Taxonomy" id="2817435"/>
    <lineage>
        <taxon>Bacteria</taxon>
        <taxon>Pseudomonadati</taxon>
        <taxon>Pseudomonadota</taxon>
        <taxon>Alphaproteobacteria</taxon>
        <taxon>Acetobacterales</taxon>
        <taxon>Acetobacteraceae</taxon>
        <taxon>Acetobacter</taxon>
    </lineage>
</organism>
<accession>A0A939KQ52</accession>
<evidence type="ECO:0000256" key="4">
    <source>
        <dbReference type="ARBA" id="ARBA00022764"/>
    </source>
</evidence>
<dbReference type="PANTHER" id="PTHR30222:SF17">
    <property type="entry name" value="SPERMIDINE_PUTRESCINE-BINDING PERIPLASMIC PROTEIN"/>
    <property type="match status" value="1"/>
</dbReference>
<dbReference type="EMBL" id="JAFVMH010000002">
    <property type="protein sequence ID" value="MBO1324837.1"/>
    <property type="molecule type" value="Genomic_DNA"/>
</dbReference>
<protein>
    <submittedName>
        <fullName evidence="5">ABC transporter substrate-binding protein</fullName>
    </submittedName>
</protein>
<sequence>MSLSVTQASAETLAVSTWGGSFRDLIDQTIAKKFTEETGVKVEYVTGGTIDRLNDARLDEGEPSSDVTFTTSHIGWLYADNGLFEKLDFSKIPNAQHLVAQARISPYHIGVWAYVYSIAYRPSMIPPGFHFESWNDLWSPKLKGLVSAPDFDPSHLIAVACKLEGVNIADWTRATPKLLALLPNFKAFYTNDANGEQMLSTGESPVAIMLSMNAYHMKAEGASIEFVIPKEGAVLGVDTIAINKGSRKVDLAYKFINIALDVLVQTKITEIKKSSPVVEGVVLPEELKSVPGIFTSPQEWLQQTIIVPDRLRARDLAEWRAWFAENMISR</sequence>
<evidence type="ECO:0000313" key="5">
    <source>
        <dbReference type="EMBL" id="MBO1324837.1"/>
    </source>
</evidence>
<comment type="caution">
    <text evidence="5">The sequence shown here is derived from an EMBL/GenBank/DDBJ whole genome shotgun (WGS) entry which is preliminary data.</text>
</comment>
<reference evidence="5" key="1">
    <citation type="submission" date="2021-03" db="EMBL/GenBank/DDBJ databases">
        <title>The complete genome sequence of Acetobacter sp. TBRC 12339.</title>
        <authorList>
            <person name="Charoenyingcharoen P."/>
            <person name="Yukphan P."/>
        </authorList>
    </citation>
    <scope>NUCLEOTIDE SEQUENCE</scope>
    <source>
        <strain evidence="5">TBRC 12339</strain>
    </source>
</reference>
<proteinExistence type="predicted"/>
<evidence type="ECO:0000256" key="3">
    <source>
        <dbReference type="ARBA" id="ARBA00022729"/>
    </source>
</evidence>
<keyword evidence="6" id="KW-1185">Reference proteome</keyword>
<dbReference type="SUPFAM" id="SSF53850">
    <property type="entry name" value="Periplasmic binding protein-like II"/>
    <property type="match status" value="1"/>
</dbReference>
<dbReference type="InterPro" id="IPR001188">
    <property type="entry name" value="Sperm_putr-bd"/>
</dbReference>
<dbReference type="AlphaFoldDB" id="A0A939KQ52"/>
<dbReference type="Proteomes" id="UP000664073">
    <property type="component" value="Unassembled WGS sequence"/>
</dbReference>
<keyword evidence="2" id="KW-0813">Transport</keyword>
<comment type="subcellular location">
    <subcellularLocation>
        <location evidence="1">Periplasm</location>
    </subcellularLocation>
</comment>
<dbReference type="PANTHER" id="PTHR30222">
    <property type="entry name" value="SPERMIDINE/PUTRESCINE-BINDING PERIPLASMIC PROTEIN"/>
    <property type="match status" value="1"/>
</dbReference>
<dbReference type="RefSeq" id="WP_207845479.1">
    <property type="nucleotide sequence ID" value="NZ_JAFVMH010000002.1"/>
</dbReference>
<evidence type="ECO:0000256" key="1">
    <source>
        <dbReference type="ARBA" id="ARBA00004418"/>
    </source>
</evidence>
<dbReference type="GO" id="GO:0015846">
    <property type="term" value="P:polyamine transport"/>
    <property type="evidence" value="ECO:0007669"/>
    <property type="project" value="InterPro"/>
</dbReference>
<dbReference type="CDD" id="cd13589">
    <property type="entry name" value="PBP2_polyamine_RpCGA009"/>
    <property type="match status" value="1"/>
</dbReference>
<keyword evidence="4" id="KW-0574">Periplasm</keyword>
<name>A0A939KQ52_9PROT</name>
<keyword evidence="3" id="KW-0732">Signal</keyword>
<gene>
    <name evidence="5" type="ORF">J2D77_06690</name>
</gene>
<evidence type="ECO:0000256" key="2">
    <source>
        <dbReference type="ARBA" id="ARBA00022448"/>
    </source>
</evidence>
<dbReference type="PRINTS" id="PR00909">
    <property type="entry name" value="SPERMDNBNDNG"/>
</dbReference>